<accession>A0A419V011</accession>
<dbReference type="AlphaFoldDB" id="A0A419V011"/>
<protein>
    <submittedName>
        <fullName evidence="1">Uncharacterized protein</fullName>
    </submittedName>
</protein>
<keyword evidence="2" id="KW-1185">Reference proteome</keyword>
<sequence>MEFGTIDPCSLKLAERYVLSRLLLDTEPKPVSPARFPAAFSYYNNWTPSCQFKLERDTSELEQILIRLHIDVSIDKHAVSRAVLFNVIYRKCEEKIIMQHAVLKRKLSELASYYTIGNNSYFVNMESTS</sequence>
<dbReference type="Proteomes" id="UP000285120">
    <property type="component" value="Unassembled WGS sequence"/>
</dbReference>
<gene>
    <name evidence="1" type="ORF">ATL39_2673</name>
</gene>
<evidence type="ECO:0000313" key="1">
    <source>
        <dbReference type="EMBL" id="RKD71277.1"/>
    </source>
</evidence>
<organism evidence="1 2">
    <name type="scientific">Sinobaca qinghaiensis</name>
    <dbReference type="NCBI Taxonomy" id="342944"/>
    <lineage>
        <taxon>Bacteria</taxon>
        <taxon>Bacillati</taxon>
        <taxon>Bacillota</taxon>
        <taxon>Bacilli</taxon>
        <taxon>Bacillales</taxon>
        <taxon>Sporolactobacillaceae</taxon>
        <taxon>Sinobaca</taxon>
    </lineage>
</organism>
<name>A0A419V011_9BACL</name>
<proteinExistence type="predicted"/>
<comment type="caution">
    <text evidence="1">The sequence shown here is derived from an EMBL/GenBank/DDBJ whole genome shotgun (WGS) entry which is preliminary data.</text>
</comment>
<dbReference type="RefSeq" id="WP_120193822.1">
    <property type="nucleotide sequence ID" value="NZ_RAPK01000010.1"/>
</dbReference>
<dbReference type="EMBL" id="RAPK01000010">
    <property type="protein sequence ID" value="RKD71277.1"/>
    <property type="molecule type" value="Genomic_DNA"/>
</dbReference>
<reference evidence="1 2" key="1">
    <citation type="submission" date="2018-09" db="EMBL/GenBank/DDBJ databases">
        <title>Genomic Encyclopedia of Archaeal and Bacterial Type Strains, Phase II (KMG-II): from individual species to whole genera.</title>
        <authorList>
            <person name="Goeker M."/>
        </authorList>
    </citation>
    <scope>NUCLEOTIDE SEQUENCE [LARGE SCALE GENOMIC DNA]</scope>
    <source>
        <strain evidence="1 2">DSM 17008</strain>
    </source>
</reference>
<evidence type="ECO:0000313" key="2">
    <source>
        <dbReference type="Proteomes" id="UP000285120"/>
    </source>
</evidence>